<organism evidence="2">
    <name type="scientific">Rhodopseudomonas palustris (strain BisA53)</name>
    <dbReference type="NCBI Taxonomy" id="316055"/>
    <lineage>
        <taxon>Bacteria</taxon>
        <taxon>Pseudomonadati</taxon>
        <taxon>Pseudomonadota</taxon>
        <taxon>Alphaproteobacteria</taxon>
        <taxon>Hyphomicrobiales</taxon>
        <taxon>Nitrobacteraceae</taxon>
        <taxon>Rhodopseudomonas</taxon>
    </lineage>
</organism>
<keyword evidence="1" id="KW-1133">Transmembrane helix</keyword>
<keyword evidence="1" id="KW-0812">Transmembrane</keyword>
<gene>
    <name evidence="2" type="ordered locus">RPE_0215</name>
</gene>
<accession>Q07V59</accession>
<dbReference type="KEGG" id="rpe:RPE_0215"/>
<dbReference type="EMBL" id="CP000463">
    <property type="protein sequence ID" value="ABJ04175.1"/>
    <property type="molecule type" value="Genomic_DNA"/>
</dbReference>
<sequence>MRSMKIEAYLLTTLGTTVLVFGAVGLLTRWQILRSVRKAKAAKALKAQVKAKEERLSDTLEGVATELSEVLKEHSETLKPNIAIVGNKSSLSPRELEILDRFSVAQRKARTGVHEDTVVLDTDRLYVRDDDGTLRPLRTTL</sequence>
<reference evidence="2" key="1">
    <citation type="submission" date="2006-09" db="EMBL/GenBank/DDBJ databases">
        <title>Complete sequence of Rhodopseudomonas palustris BisA53.</title>
        <authorList>
            <consortium name="US DOE Joint Genome Institute"/>
            <person name="Copeland A."/>
            <person name="Lucas S."/>
            <person name="Lapidus A."/>
            <person name="Barry K."/>
            <person name="Detter J.C."/>
            <person name="Glavina del Rio T."/>
            <person name="Hammon N."/>
            <person name="Israni S."/>
            <person name="Dalin E."/>
            <person name="Tice H."/>
            <person name="Pitluck S."/>
            <person name="Chain P."/>
            <person name="Malfatti S."/>
            <person name="Shin M."/>
            <person name="Vergez L."/>
            <person name="Schmutz J."/>
            <person name="Larimer F."/>
            <person name="Land M."/>
            <person name="Hauser L."/>
            <person name="Pelletier D.A."/>
            <person name="Kyrpides N."/>
            <person name="Kim E."/>
            <person name="Harwood C.S."/>
            <person name="Oda Y."/>
            <person name="Richardson P."/>
        </authorList>
    </citation>
    <scope>NUCLEOTIDE SEQUENCE [LARGE SCALE GENOMIC DNA]</scope>
    <source>
        <strain evidence="2">BisA53</strain>
    </source>
</reference>
<evidence type="ECO:0000313" key="2">
    <source>
        <dbReference type="EMBL" id="ABJ04175.1"/>
    </source>
</evidence>
<feature type="transmembrane region" description="Helical" evidence="1">
    <location>
        <begin position="6"/>
        <end position="28"/>
    </location>
</feature>
<protein>
    <submittedName>
        <fullName evidence="2">Uncharacterized protein</fullName>
    </submittedName>
</protein>
<dbReference type="AlphaFoldDB" id="Q07V59"/>
<evidence type="ECO:0000256" key="1">
    <source>
        <dbReference type="SAM" id="Phobius"/>
    </source>
</evidence>
<proteinExistence type="predicted"/>
<keyword evidence="1" id="KW-0472">Membrane</keyword>
<dbReference type="HOGENOM" id="CLU_1823842_0_0_5"/>
<name>Q07V59_RHOP5</name>